<dbReference type="Proteomes" id="UP000004853">
    <property type="component" value="Unassembled WGS sequence"/>
</dbReference>
<gene>
    <name evidence="1" type="ORF">AXXA_25355</name>
</gene>
<sequence>MNRLRVLIMTGFETLTGFMLPMEHRSIVWGLDEQNIEWHLYNPWNPLPRLDRYDAMYVSVYRYYNRNYVYYGARREAELLARGFPVIGTVENAHSLHSFYLSRWADAGIECAKYQHFSAFEDITDLKYPLVLRRDGMHRGSGMYLARTPEDAQRTIEAQRRLALQTYPDAKGMLPLNLAIEFVETERSGLYFHKFRSYVVDDEVIPAHFMRSISAFVNYKDAALWAQTCSMDEVFRLEGEPHPERVLAAARAVGLDIIALDYSRLPDGRYVFWEGNRVRATAGDSHVAWLGIRDTDMRYGTSVARLIRRRARQADAARPSMAYAQPAAASFLR</sequence>
<evidence type="ECO:0000313" key="1">
    <source>
        <dbReference type="EMBL" id="EGP43627.1"/>
    </source>
</evidence>
<name>F7T7X7_9BURK</name>
<organism evidence="1 2">
    <name type="scientific">Achromobacter insuavis AXX-A</name>
    <dbReference type="NCBI Taxonomy" id="1003200"/>
    <lineage>
        <taxon>Bacteria</taxon>
        <taxon>Pseudomonadati</taxon>
        <taxon>Pseudomonadota</taxon>
        <taxon>Betaproteobacteria</taxon>
        <taxon>Burkholderiales</taxon>
        <taxon>Alcaligenaceae</taxon>
        <taxon>Achromobacter</taxon>
    </lineage>
</organism>
<dbReference type="RefSeq" id="WP_006395040.1">
    <property type="nucleotide sequence ID" value="NZ_GL982453.1"/>
</dbReference>
<accession>F7T7X7</accession>
<evidence type="ECO:0000313" key="2">
    <source>
        <dbReference type="Proteomes" id="UP000004853"/>
    </source>
</evidence>
<dbReference type="PATRIC" id="fig|1003200.3.peg.5018"/>
<dbReference type="HOGENOM" id="CLU_833210_0_0_4"/>
<protein>
    <recommendedName>
        <fullName evidence="3">ATP-grasp domain-containing protein</fullName>
    </recommendedName>
</protein>
<reference evidence="1 2" key="1">
    <citation type="submission" date="2011-06" db="EMBL/GenBank/DDBJ databases">
        <authorList>
            <person name="Bador J."/>
            <person name="Amoureux L."/>
            <person name="Neuwirth C."/>
        </authorList>
    </citation>
    <scope>NUCLEOTIDE SEQUENCE [LARGE SCALE GENOMIC DNA]</scope>
    <source>
        <strain evidence="1 2">AXX-A</strain>
    </source>
</reference>
<comment type="caution">
    <text evidence="1">The sequence shown here is derived from an EMBL/GenBank/DDBJ whole genome shotgun (WGS) entry which is preliminary data.</text>
</comment>
<evidence type="ECO:0008006" key="3">
    <source>
        <dbReference type="Google" id="ProtNLM"/>
    </source>
</evidence>
<dbReference type="AlphaFoldDB" id="F7T7X7"/>
<dbReference type="OrthoDB" id="9155477at2"/>
<dbReference type="SUPFAM" id="SSF56059">
    <property type="entry name" value="Glutathione synthetase ATP-binding domain-like"/>
    <property type="match status" value="1"/>
</dbReference>
<proteinExistence type="predicted"/>
<dbReference type="EMBL" id="AFRQ01000115">
    <property type="protein sequence ID" value="EGP43627.1"/>
    <property type="molecule type" value="Genomic_DNA"/>
</dbReference>